<reference evidence="1 2" key="1">
    <citation type="journal article" date="2018" name="Sci. Rep.">
        <title>Genome sequence of the cauliflower mushroom Sparassis crispa (Hanabiratake) and its association with beneficial usage.</title>
        <authorList>
            <person name="Kiyama R."/>
            <person name="Furutani Y."/>
            <person name="Kawaguchi K."/>
            <person name="Nakanishi T."/>
        </authorList>
    </citation>
    <scope>NUCLEOTIDE SEQUENCE [LARGE SCALE GENOMIC DNA]</scope>
</reference>
<keyword evidence="2" id="KW-1185">Reference proteome</keyword>
<evidence type="ECO:0000313" key="1">
    <source>
        <dbReference type="EMBL" id="GBE86085.1"/>
    </source>
</evidence>
<name>A0A401GV34_9APHY</name>
<gene>
    <name evidence="1" type="ORF">SCP_0806090</name>
</gene>
<comment type="caution">
    <text evidence="1">The sequence shown here is derived from an EMBL/GenBank/DDBJ whole genome shotgun (WGS) entry which is preliminary data.</text>
</comment>
<dbReference type="AlphaFoldDB" id="A0A401GV34"/>
<dbReference type="GeneID" id="38783002"/>
<protein>
    <submittedName>
        <fullName evidence="1">Uncharacterized protein</fullName>
    </submittedName>
</protein>
<sequence>MSPTIRQINHLRIDVKTGGILLDGYDHSNDDAEPGEPKLSMRFDDYFERDIRYLLANVMLEISDVFRSSPLMTLVVIGEEDYINEDFLDVNVWRTTLYSFPLLERLEFRGRPVTIALFEALGSAPPQGADAILCPRLKKLYLDTEYSGIGKVTITAMHNSLAYRQAQGMRLQYLSLRPQLHINKRDLAKLNRVPVGTLDMELF</sequence>
<dbReference type="Proteomes" id="UP000287166">
    <property type="component" value="Unassembled WGS sequence"/>
</dbReference>
<organism evidence="1 2">
    <name type="scientific">Sparassis crispa</name>
    <dbReference type="NCBI Taxonomy" id="139825"/>
    <lineage>
        <taxon>Eukaryota</taxon>
        <taxon>Fungi</taxon>
        <taxon>Dikarya</taxon>
        <taxon>Basidiomycota</taxon>
        <taxon>Agaricomycotina</taxon>
        <taxon>Agaricomycetes</taxon>
        <taxon>Polyporales</taxon>
        <taxon>Sparassidaceae</taxon>
        <taxon>Sparassis</taxon>
    </lineage>
</organism>
<dbReference type="EMBL" id="BFAD01000008">
    <property type="protein sequence ID" value="GBE86085.1"/>
    <property type="molecule type" value="Genomic_DNA"/>
</dbReference>
<accession>A0A401GV34</accession>
<dbReference type="RefSeq" id="XP_027616998.1">
    <property type="nucleotide sequence ID" value="XM_027761197.1"/>
</dbReference>
<evidence type="ECO:0000313" key="2">
    <source>
        <dbReference type="Proteomes" id="UP000287166"/>
    </source>
</evidence>
<proteinExistence type="predicted"/>
<dbReference type="InParanoid" id="A0A401GV34"/>